<feature type="non-terminal residue" evidence="10">
    <location>
        <position position="2662"/>
    </location>
</feature>
<sequence>MQASAPLDFIINHVLFPIKLPQTDDWSQQNELELCSEVLEAARTYQNDYVQTREHSQWNSIIRMLEGVRVLHGYGPFSKETLYNNLNNMDYGDVTAFFVRAQNAGVYAALPIEVITNTIGKPTVAFPATSIAVPSAISSDPSFLSEISNFLARMNVDIFSDAERKINATPQWKSVEVKDSTHPKYISELLTGMLRGLGRPEEGYRIQKRVGDEVLMELNNTSNIYPWRRSPLWLVIRVALQTSLSTDAEYKQFMVFFAARILRKALASSHPYDSDLLSVMRTKLATKYYKLSKHPSIHIPRSLDDSDDPDPFYVYVSETISLTQTLLNERFQLVRERHSNGPGSNAGWDPASLRIHDDTSLMLPRSGPYIEDVLNPSRRSIAASHDTFHPNERSRRTLLSQFEAKGSLDDDGEGNLVDFEHAVEEGLDTWVDERQFSSPRKSFLVLSRWITDYERKANRLYAGQPANLSIMFLTLLDLWIGLDKICTSESKCPLLLDYSPEIYEALFEPLLLHRGTSIARLKSHIQYLRARHSRATTAGNPSIFSQRITSSSFVVRYFNLPSSTSYRHLKRDIEDQAHRARQVKRSELARLNQHYNTLMARSNSLSESYETRSVYNAQTGMFEDTRVHSSRCEKCRLKKEASELRIEVFEWPLSQDPFEAEGSVVELDPPAILRVWRDTTYFLLRQVFSVPFESERAKSKPKCMIRSYRGTRTYVQADSLGHLTLGSKSTSAYQRKDPTIPIPCYNEGTVCVENSLKYRLFDGDTEDWVSPLSSYSLSSCLRETCAYKLPQGKYRDSGLQRTVGWVDHTSNEVIAKQGRCQLGINPHEYLAFGCLRAGPSLQWMNIVRELLAKILTFSDEAVEILVKQAHSQMGPLDGEGEGWAWHVELQDPGFHSVLLRELADLLESIRGNWAEVGAMRVVVMLASASLERPPRGNGAVVREAGIELLCSARTVMAGWMDQLDKRLKEANDEKKTREFQRRLWEVAGTCRMTFYHFLDPAHRGHDNHFELSEEDKSVWFRASIVLHDNHPIQPSTLSPMLSTLYSFDQRFARLSSDVLREDPSGLSRAVKEFWPFFDGDGGWSSLPAPNNCWMTCWSGNAERNNYQRVHFNLTTGRLLIDGKPLNRLPREFTDHPIYSRIFGKAILDVVPPDPSETDAQFATKDKISEQYRVTFMLRGEHLIIRARHDDGHRYELIPHEQFQGDLPSDMVTDYVHWLDLEERKVELRPVADPWKRCAGHWFIRLDDFRCMRLNSATGRVTYLIDMHRPTGKMIASRLRPIENAENLIVTASTDKPLSIDLPRYRLAFSVGASCQLECQTYPGMVVDDDQSAGIFIGLRNQLVLREGGGEKRSVIVPVGTIKYEDRGFHNWHTAVTICLEDSRRIRFYRYNIDPVLGRLTGAVDLHSRLYSTYLKAVTSHCLPNPLGGRTGTEEALLELQSASRRSFQQLDERSLGLLQALSALTPVRTSPMRGVQNVQWKALPPSAQHLRFQSACREILEFARKLEVFSTHPLVEERLTTPDAQDYLQQRASIRLSLYYSAEFHNSSSSEPKSYRSRAEPSGAEMEQLLCKNSQIIASPQNSYSIEREPRDQQLLELIEQWSDPYGATRIKDTTLTYTREWMETPLPHSFLSLYNLLRRTRPSVYQILFTLGPMTYGQHRDAVQGLLEPLVAFGRTNYFALPTFSPPTALFHSDLIPEGILPTRSYLSRIAREEASVCLMDYAAKVPRYFDARDLNRERRWRQDQYPYKQHEEANIIADIAVRHWPDRPMMERHQTFEIIQVNKFFDAIEPHRQQWLENRAFLLSVQAKLDEIPSVQAAPPTAAYNRPPCVPRPSTSSLHISLEELFQRTSPLFSSHDLPPLVPPRFDLYPSGHHHDAAAEKRLHDVRELTREVSVRGGGVYTHYAQGLHQSANAYHEELRQDTFVNGPVQFFWQAPASDMEVPINFEGDLVAYKEACQGYLNRFFENLLSILEPQNTVEEPLVACGVWPSTTQSSLLQALASVSKRLIPSPWKKAIRHLGGSILLFQRSLRLITLWRLHKFEDFWKEMNAGNSGLHVGDDGLLMQVCDSDIRHCMLSEFSLQVDSDFFIRDMQQSVADKMIQPTSGSNTVHQLNMGEGKSSVIVPLIAARLADGDKLVRIVVLRSLSSQMFSLLVQRLSDFTNRQVLYMPFSRDVNISGPRIRTIRQLFEDAIRNQSIIVAQPEHILSFQLMTVDHILRRPPRAGNSSVFTRTPSETEDLVQTQLLLDRYTRDVQDECDELMRTEFELTYTKGLQQLLEDSPARWRTLQSVLHLLQVSITDHVRSTGSFTICDGLDVNVEDDSPGFPRLHMSNPKAAQILVTTLVGRVMDGYIPECFAPSHYSVPLRQSARAFISGLAVPPSTEEKLRIRAGASWKTLLLLRGLFGGGLLAHVLMKRWRVDYGLDLSRTLLAVPYRAKDVPSLRAEFGHPDVAILLTCLSYLQRGLSQVEVISAFEELLKLDDPSQEFDRWVGSSTSLPTELRSIRGVNLKDPSQTDDQLYIHFRYNHAMVDFYLSTLVFPRAAKEFPHKLTTTGWDLAREKDHVTTGFSGTNDNQLLLPTSMQQDASPDRLSTNARMLGVLLKPENSRYVCPTSRILSAVDIVNSITSPYDESVRVMLDVGALVIEVTIFELVAIPTEP</sequence>
<dbReference type="InterPro" id="IPR046541">
    <property type="entry name" value="DUF6606"/>
</dbReference>
<evidence type="ECO:0000259" key="8">
    <source>
        <dbReference type="Pfam" id="PF12359"/>
    </source>
</evidence>
<comment type="catalytic activity">
    <reaction evidence="1">
        <text>Thiol-dependent hydrolysis of ester, thioester, amide, peptide and isopeptide bonds formed by the C-terminal Gly of ubiquitin (a 76-residue protein attached to proteins as an intracellular targeting signal).</text>
        <dbReference type="EC" id="3.4.19.12"/>
    </reaction>
</comment>
<proteinExistence type="predicted"/>
<dbReference type="InterPro" id="IPR022099">
    <property type="entry name" value="DUF3638"/>
</dbReference>
<keyword evidence="5" id="KW-0378">Hydrolase</keyword>
<feature type="domain" description="DUF3638" evidence="7">
    <location>
        <begin position="2083"/>
        <end position="2300"/>
    </location>
</feature>
<feature type="domain" description="DUF3645" evidence="8">
    <location>
        <begin position="2427"/>
        <end position="2459"/>
    </location>
</feature>
<gene>
    <name evidence="10" type="ORF">AAF712_012563</name>
</gene>
<name>A0ABR2ZHC7_9AGAR</name>
<dbReference type="Proteomes" id="UP001437256">
    <property type="component" value="Unassembled WGS sequence"/>
</dbReference>
<evidence type="ECO:0000259" key="7">
    <source>
        <dbReference type="Pfam" id="PF12340"/>
    </source>
</evidence>
<dbReference type="InterPro" id="IPR051346">
    <property type="entry name" value="OTU_Deubiquitinase"/>
</dbReference>
<evidence type="ECO:0000256" key="4">
    <source>
        <dbReference type="ARBA" id="ARBA00022786"/>
    </source>
</evidence>
<evidence type="ECO:0000256" key="3">
    <source>
        <dbReference type="ARBA" id="ARBA00022670"/>
    </source>
</evidence>
<dbReference type="EC" id="3.4.19.12" evidence="2"/>
<evidence type="ECO:0000313" key="10">
    <source>
        <dbReference type="EMBL" id="KAL0060620.1"/>
    </source>
</evidence>
<keyword evidence="11" id="KW-1185">Reference proteome</keyword>
<keyword evidence="4" id="KW-0833">Ubl conjugation pathway</keyword>
<keyword evidence="3" id="KW-0645">Protease</keyword>
<dbReference type="InterPro" id="IPR022105">
    <property type="entry name" value="DUF3645"/>
</dbReference>
<dbReference type="SUPFAM" id="SSF52540">
    <property type="entry name" value="P-loop containing nucleoside triphosphate hydrolases"/>
    <property type="match status" value="1"/>
</dbReference>
<protein>
    <recommendedName>
        <fullName evidence="2">ubiquitinyl hydrolase 1</fullName>
        <ecNumber evidence="2">3.4.19.12</ecNumber>
    </recommendedName>
</protein>
<organism evidence="10 11">
    <name type="scientific">Marasmius tenuissimus</name>
    <dbReference type="NCBI Taxonomy" id="585030"/>
    <lineage>
        <taxon>Eukaryota</taxon>
        <taxon>Fungi</taxon>
        <taxon>Dikarya</taxon>
        <taxon>Basidiomycota</taxon>
        <taxon>Agaricomycotina</taxon>
        <taxon>Agaricomycetes</taxon>
        <taxon>Agaricomycetidae</taxon>
        <taxon>Agaricales</taxon>
        <taxon>Marasmiineae</taxon>
        <taxon>Marasmiaceae</taxon>
        <taxon>Marasmius</taxon>
    </lineage>
</organism>
<evidence type="ECO:0000256" key="1">
    <source>
        <dbReference type="ARBA" id="ARBA00000707"/>
    </source>
</evidence>
<dbReference type="EMBL" id="JBBXMP010000167">
    <property type="protein sequence ID" value="KAL0060620.1"/>
    <property type="molecule type" value="Genomic_DNA"/>
</dbReference>
<evidence type="ECO:0000256" key="5">
    <source>
        <dbReference type="ARBA" id="ARBA00022801"/>
    </source>
</evidence>
<dbReference type="InterPro" id="IPR027417">
    <property type="entry name" value="P-loop_NTPase"/>
</dbReference>
<dbReference type="Pfam" id="PF12359">
    <property type="entry name" value="DUF3645"/>
    <property type="match status" value="1"/>
</dbReference>
<feature type="domain" description="DUF6606" evidence="9">
    <location>
        <begin position="10"/>
        <end position="263"/>
    </location>
</feature>
<dbReference type="PANTHER" id="PTHR13367:SF33">
    <property type="entry name" value="P-LOOP CONTAINING NUCLEOSIDE TRIPHOSPHATE HYDROLASE PROTEIN"/>
    <property type="match status" value="1"/>
</dbReference>
<comment type="caution">
    <text evidence="10">The sequence shown here is derived from an EMBL/GenBank/DDBJ whole genome shotgun (WGS) entry which is preliminary data.</text>
</comment>
<accession>A0ABR2ZHC7</accession>
<evidence type="ECO:0000256" key="2">
    <source>
        <dbReference type="ARBA" id="ARBA00012759"/>
    </source>
</evidence>
<evidence type="ECO:0000256" key="6">
    <source>
        <dbReference type="ARBA" id="ARBA00022807"/>
    </source>
</evidence>
<dbReference type="PANTHER" id="PTHR13367">
    <property type="entry name" value="UBIQUITIN THIOESTERASE"/>
    <property type="match status" value="1"/>
</dbReference>
<evidence type="ECO:0000313" key="11">
    <source>
        <dbReference type="Proteomes" id="UP001437256"/>
    </source>
</evidence>
<evidence type="ECO:0000259" key="9">
    <source>
        <dbReference type="Pfam" id="PF20255"/>
    </source>
</evidence>
<keyword evidence="6" id="KW-0788">Thiol protease</keyword>
<dbReference type="Pfam" id="PF12340">
    <property type="entry name" value="DUF3638"/>
    <property type="match status" value="1"/>
</dbReference>
<reference evidence="10 11" key="1">
    <citation type="submission" date="2024-05" db="EMBL/GenBank/DDBJ databases">
        <title>A draft genome resource for the thread blight pathogen Marasmius tenuissimus strain MS-2.</title>
        <authorList>
            <person name="Yulfo-Soto G.E."/>
            <person name="Baruah I.K."/>
            <person name="Amoako-Attah I."/>
            <person name="Bukari Y."/>
            <person name="Meinhardt L.W."/>
            <person name="Bailey B.A."/>
            <person name="Cohen S.P."/>
        </authorList>
    </citation>
    <scope>NUCLEOTIDE SEQUENCE [LARGE SCALE GENOMIC DNA]</scope>
    <source>
        <strain evidence="10 11">MS-2</strain>
    </source>
</reference>
<dbReference type="Pfam" id="PF20255">
    <property type="entry name" value="DUF6606"/>
    <property type="match status" value="1"/>
</dbReference>